<feature type="compositionally biased region" description="Basic and acidic residues" evidence="3">
    <location>
        <begin position="135"/>
        <end position="154"/>
    </location>
</feature>
<feature type="region of interest" description="Disordered" evidence="3">
    <location>
        <begin position="133"/>
        <end position="215"/>
    </location>
</feature>
<evidence type="ECO:0000256" key="2">
    <source>
        <dbReference type="ARBA" id="ARBA00022679"/>
    </source>
</evidence>
<dbReference type="GO" id="GO:0019878">
    <property type="term" value="P:lysine biosynthetic process via aminoadipic acid"/>
    <property type="evidence" value="ECO:0007669"/>
    <property type="project" value="TreeGrafter"/>
</dbReference>
<name>A0A388JX66_CHABU</name>
<dbReference type="InterPro" id="IPR037143">
    <property type="entry name" value="4-PPantetheinyl_Trfase_dom_sf"/>
</dbReference>
<evidence type="ECO:0000256" key="1">
    <source>
        <dbReference type="ARBA" id="ARBA00013172"/>
    </source>
</evidence>
<dbReference type="Gramene" id="GBG62386">
    <property type="protein sequence ID" value="GBG62386"/>
    <property type="gene ID" value="CBR_g30340"/>
</dbReference>
<dbReference type="EMBL" id="BFEA01000028">
    <property type="protein sequence ID" value="GBG62386.1"/>
    <property type="molecule type" value="Genomic_DNA"/>
</dbReference>
<dbReference type="InterPro" id="IPR050559">
    <property type="entry name" value="P-Pant_transferase_sf"/>
</dbReference>
<comment type="caution">
    <text evidence="5">The sequence shown here is derived from an EMBL/GenBank/DDBJ whole genome shotgun (WGS) entry which is preliminary data.</text>
</comment>
<accession>A0A388JX66</accession>
<dbReference type="Pfam" id="PF01648">
    <property type="entry name" value="ACPS"/>
    <property type="match status" value="1"/>
</dbReference>
<organism evidence="5 6">
    <name type="scientific">Chara braunii</name>
    <name type="common">Braun's stonewort</name>
    <dbReference type="NCBI Taxonomy" id="69332"/>
    <lineage>
        <taxon>Eukaryota</taxon>
        <taxon>Viridiplantae</taxon>
        <taxon>Streptophyta</taxon>
        <taxon>Charophyceae</taxon>
        <taxon>Charales</taxon>
        <taxon>Characeae</taxon>
        <taxon>Chara</taxon>
    </lineage>
</organism>
<evidence type="ECO:0000256" key="3">
    <source>
        <dbReference type="SAM" id="MobiDB-lite"/>
    </source>
</evidence>
<evidence type="ECO:0000259" key="4">
    <source>
        <dbReference type="Pfam" id="PF01648"/>
    </source>
</evidence>
<feature type="domain" description="4'-phosphopantetheinyl transferase" evidence="4">
    <location>
        <begin position="342"/>
        <end position="410"/>
    </location>
</feature>
<keyword evidence="2" id="KW-0808">Transferase</keyword>
<protein>
    <recommendedName>
        <fullName evidence="1">holo-[acyl-carrier-protein] synthase</fullName>
        <ecNumber evidence="1">2.7.8.7</ecNumber>
    </recommendedName>
</protein>
<dbReference type="SUPFAM" id="SSF56214">
    <property type="entry name" value="4'-phosphopantetheinyl transferase"/>
    <property type="match status" value="1"/>
</dbReference>
<evidence type="ECO:0000313" key="5">
    <source>
        <dbReference type="EMBL" id="GBG62386.1"/>
    </source>
</evidence>
<sequence>MKALGVARLAPLRANSATASYLEHVVKWRSRVESRAGMRGGGQRTRSYDRPLHYPFPKPSRFSFQSRFLSHLGLSGLSHLGLSALSHLGPITFFVPVTFFKLKSHLGLSGFDRQRTILWQAVACKGMAGFQPEAAADKPDGNHPEAAARSEPSAEGKPQLRLPYDAQDHVSEPGPESCPNQSRTWFRDGNQVSEASAGRSTECSGSASESSSANNVTIDTCRAEVAPRGQKWNMSVRAFDSGIRSSLDSSFLLPPPPPSEVDLWCVFPQDVDAGFDELVEIYDDVITAEEKKKIYATVSLQGRKQRLLARVLVRTTLARYCDGRLNPGADTLKTKLELWRRRDPLAVARRYYAPAEVRALEIIPDEAKRQRWFMELWTLKESFVKALGLGIAAVPLKEFSFCRDEDEANKSEEISMAQVQP</sequence>
<dbReference type="EC" id="2.7.8.7" evidence="1"/>
<dbReference type="GO" id="GO:0000287">
    <property type="term" value="F:magnesium ion binding"/>
    <property type="evidence" value="ECO:0007669"/>
    <property type="project" value="InterPro"/>
</dbReference>
<dbReference type="InterPro" id="IPR008278">
    <property type="entry name" value="4-PPantetheinyl_Trfase_dom"/>
</dbReference>
<dbReference type="Gene3D" id="3.90.470.20">
    <property type="entry name" value="4'-phosphopantetheinyl transferase domain"/>
    <property type="match status" value="1"/>
</dbReference>
<dbReference type="PANTHER" id="PTHR12215:SF15">
    <property type="entry name" value="4'-PHOSPHOPANTETHEINYL TRANSFERASE SUPERFAMILY-RELATED"/>
    <property type="match status" value="1"/>
</dbReference>
<dbReference type="AlphaFoldDB" id="A0A388JX66"/>
<gene>
    <name evidence="5" type="ORF">CBR_g30340</name>
</gene>
<feature type="compositionally biased region" description="Low complexity" evidence="3">
    <location>
        <begin position="200"/>
        <end position="213"/>
    </location>
</feature>
<proteinExistence type="predicted"/>
<dbReference type="GO" id="GO:0008897">
    <property type="term" value="F:holo-[acyl-carrier-protein] synthase activity"/>
    <property type="evidence" value="ECO:0007669"/>
    <property type="project" value="UniProtKB-EC"/>
</dbReference>
<keyword evidence="6" id="KW-1185">Reference proteome</keyword>
<dbReference type="Proteomes" id="UP000265515">
    <property type="component" value="Unassembled WGS sequence"/>
</dbReference>
<feature type="compositionally biased region" description="Polar residues" evidence="3">
    <location>
        <begin position="178"/>
        <end position="194"/>
    </location>
</feature>
<dbReference type="GO" id="GO:0005829">
    <property type="term" value="C:cytosol"/>
    <property type="evidence" value="ECO:0007669"/>
    <property type="project" value="TreeGrafter"/>
</dbReference>
<evidence type="ECO:0000313" key="6">
    <source>
        <dbReference type="Proteomes" id="UP000265515"/>
    </source>
</evidence>
<dbReference type="STRING" id="69332.A0A388JX66"/>
<dbReference type="OrthoDB" id="26719at2759"/>
<dbReference type="PANTHER" id="PTHR12215">
    <property type="entry name" value="PHOSPHOPANTETHEINE TRANSFERASE"/>
    <property type="match status" value="1"/>
</dbReference>
<reference evidence="5 6" key="1">
    <citation type="journal article" date="2018" name="Cell">
        <title>The Chara Genome: Secondary Complexity and Implications for Plant Terrestrialization.</title>
        <authorList>
            <person name="Nishiyama T."/>
            <person name="Sakayama H."/>
            <person name="Vries J.D."/>
            <person name="Buschmann H."/>
            <person name="Saint-Marcoux D."/>
            <person name="Ullrich K.K."/>
            <person name="Haas F.B."/>
            <person name="Vanderstraeten L."/>
            <person name="Becker D."/>
            <person name="Lang D."/>
            <person name="Vosolsobe S."/>
            <person name="Rombauts S."/>
            <person name="Wilhelmsson P.K.I."/>
            <person name="Janitza P."/>
            <person name="Kern R."/>
            <person name="Heyl A."/>
            <person name="Rumpler F."/>
            <person name="Villalobos L.I.A.C."/>
            <person name="Clay J.M."/>
            <person name="Skokan R."/>
            <person name="Toyoda A."/>
            <person name="Suzuki Y."/>
            <person name="Kagoshima H."/>
            <person name="Schijlen E."/>
            <person name="Tajeshwar N."/>
            <person name="Catarino B."/>
            <person name="Hetherington A.J."/>
            <person name="Saltykova A."/>
            <person name="Bonnot C."/>
            <person name="Breuninger H."/>
            <person name="Symeonidi A."/>
            <person name="Radhakrishnan G.V."/>
            <person name="Van Nieuwerburgh F."/>
            <person name="Deforce D."/>
            <person name="Chang C."/>
            <person name="Karol K.G."/>
            <person name="Hedrich R."/>
            <person name="Ulvskov P."/>
            <person name="Glockner G."/>
            <person name="Delwiche C.F."/>
            <person name="Petrasek J."/>
            <person name="Van de Peer Y."/>
            <person name="Friml J."/>
            <person name="Beilby M."/>
            <person name="Dolan L."/>
            <person name="Kohara Y."/>
            <person name="Sugano S."/>
            <person name="Fujiyama A."/>
            <person name="Delaux P.-M."/>
            <person name="Quint M."/>
            <person name="TheiBen G."/>
            <person name="Hagemann M."/>
            <person name="Harholt J."/>
            <person name="Dunand C."/>
            <person name="Zachgo S."/>
            <person name="Langdale J."/>
            <person name="Maumus F."/>
            <person name="Straeten D.V.D."/>
            <person name="Gould S.B."/>
            <person name="Rensing S.A."/>
        </authorList>
    </citation>
    <scope>NUCLEOTIDE SEQUENCE [LARGE SCALE GENOMIC DNA]</scope>
    <source>
        <strain evidence="5 6">S276</strain>
    </source>
</reference>